<accession>A0A9P9HBB3</accession>
<evidence type="ECO:0000256" key="5">
    <source>
        <dbReference type="RuleBase" id="RU361153"/>
    </source>
</evidence>
<feature type="domain" description="Glycoside hydrolase family 5" evidence="6">
    <location>
        <begin position="74"/>
        <end position="334"/>
    </location>
</feature>
<dbReference type="GO" id="GO:0009251">
    <property type="term" value="P:glucan catabolic process"/>
    <property type="evidence" value="ECO:0007669"/>
    <property type="project" value="TreeGrafter"/>
</dbReference>
<protein>
    <submittedName>
        <fullName evidence="7">Glycoside hydrolase superfamily</fullName>
    </submittedName>
</protein>
<evidence type="ECO:0000256" key="4">
    <source>
        <dbReference type="ARBA" id="ARBA00023316"/>
    </source>
</evidence>
<evidence type="ECO:0000256" key="2">
    <source>
        <dbReference type="ARBA" id="ARBA00022801"/>
    </source>
</evidence>
<dbReference type="PANTHER" id="PTHR31297">
    <property type="entry name" value="GLUCAN ENDO-1,6-BETA-GLUCOSIDASE B"/>
    <property type="match status" value="1"/>
</dbReference>
<name>A0A9P9HBB3_FUSSL</name>
<dbReference type="SUPFAM" id="SSF51445">
    <property type="entry name" value="(Trans)glycosidases"/>
    <property type="match status" value="1"/>
</dbReference>
<dbReference type="Proteomes" id="UP000736672">
    <property type="component" value="Unassembled WGS sequence"/>
</dbReference>
<evidence type="ECO:0000313" key="7">
    <source>
        <dbReference type="EMBL" id="KAH7254418.1"/>
    </source>
</evidence>
<dbReference type="GO" id="GO:0005576">
    <property type="term" value="C:extracellular region"/>
    <property type="evidence" value="ECO:0007669"/>
    <property type="project" value="TreeGrafter"/>
</dbReference>
<dbReference type="FunFam" id="3.20.20.80:FF:000130">
    <property type="entry name" value="Endoglucanase C"/>
    <property type="match status" value="1"/>
</dbReference>
<evidence type="ECO:0000256" key="3">
    <source>
        <dbReference type="ARBA" id="ARBA00023295"/>
    </source>
</evidence>
<comment type="caution">
    <text evidence="7">The sequence shown here is derived from an EMBL/GenBank/DDBJ whole genome shotgun (WGS) entry which is preliminary data.</text>
</comment>
<reference evidence="7" key="1">
    <citation type="journal article" date="2021" name="Nat. Commun.">
        <title>Genetic determinants of endophytism in the Arabidopsis root mycobiome.</title>
        <authorList>
            <person name="Mesny F."/>
            <person name="Miyauchi S."/>
            <person name="Thiergart T."/>
            <person name="Pickel B."/>
            <person name="Atanasova L."/>
            <person name="Karlsson M."/>
            <person name="Huettel B."/>
            <person name="Barry K.W."/>
            <person name="Haridas S."/>
            <person name="Chen C."/>
            <person name="Bauer D."/>
            <person name="Andreopoulos W."/>
            <person name="Pangilinan J."/>
            <person name="LaButti K."/>
            <person name="Riley R."/>
            <person name="Lipzen A."/>
            <person name="Clum A."/>
            <person name="Drula E."/>
            <person name="Henrissat B."/>
            <person name="Kohler A."/>
            <person name="Grigoriev I.V."/>
            <person name="Martin F.M."/>
            <person name="Hacquard S."/>
        </authorList>
    </citation>
    <scope>NUCLEOTIDE SEQUENCE</scope>
    <source>
        <strain evidence="7">FSSC 5 MPI-SDFR-AT-0091</strain>
    </source>
</reference>
<dbReference type="InterPro" id="IPR001547">
    <property type="entry name" value="Glyco_hydro_5"/>
</dbReference>
<comment type="similarity">
    <text evidence="1 5">Belongs to the glycosyl hydrolase 5 (cellulase A) family.</text>
</comment>
<proteinExistence type="inferred from homology"/>
<dbReference type="Gene3D" id="3.20.20.80">
    <property type="entry name" value="Glycosidases"/>
    <property type="match status" value="1"/>
</dbReference>
<organism evidence="7 8">
    <name type="scientific">Fusarium solani</name>
    <name type="common">Filamentous fungus</name>
    <dbReference type="NCBI Taxonomy" id="169388"/>
    <lineage>
        <taxon>Eukaryota</taxon>
        <taxon>Fungi</taxon>
        <taxon>Dikarya</taxon>
        <taxon>Ascomycota</taxon>
        <taxon>Pezizomycotina</taxon>
        <taxon>Sordariomycetes</taxon>
        <taxon>Hypocreomycetidae</taxon>
        <taxon>Hypocreales</taxon>
        <taxon>Nectriaceae</taxon>
        <taxon>Fusarium</taxon>
        <taxon>Fusarium solani species complex</taxon>
    </lineage>
</organism>
<gene>
    <name evidence="7" type="ORF">B0J15DRAFT_466094</name>
</gene>
<dbReference type="GO" id="GO:0009986">
    <property type="term" value="C:cell surface"/>
    <property type="evidence" value="ECO:0007669"/>
    <property type="project" value="TreeGrafter"/>
</dbReference>
<sequence>MSSGILKVKGEKVVDENGDSVVLRGVGVGGWLNMENFITGYPGHETPLRSALLKVLGQEKYDFFFDRWLHWFFNEDDARFLKSLGLNCVRLPFNYRHFEDDMDPRVLKESGFKHLDRVIEACAKEGIYSILDMHVLPGGQSGGWHADNTTTYAAFWDHKDFQDRTVWLWEELAKHYKGNPWVAGYNPINEPADPLHYRLPAFYSRLDKAIRAIDPDHILWLDGNTYAMEWREFVEIPNAAYSIHDYSLMGFPTGQRYEGTPEQNAALEGQFLRKSQFQRERGLPIWNGEFGPVYADPRKDPDAESINQSRYNLLGQQLRIYDQYAIPWHIWLYKDIGLQGMVTTSPDSPYNRLIDPILKIKKKLQLDQWGKDPSPEVAAVIDPLLAWIDKVAPDAKTTYPPIWGTRRHIEAHVLQSFLANSFNDQFAALFKDKTKYELEELAKSFSLDQCVRREELNKILSDHAEAVAKAISE</sequence>
<keyword evidence="4" id="KW-0961">Cell wall biogenesis/degradation</keyword>
<dbReference type="OrthoDB" id="1887033at2759"/>
<dbReference type="Pfam" id="PF00150">
    <property type="entry name" value="Cellulase"/>
    <property type="match status" value="1"/>
</dbReference>
<keyword evidence="8" id="KW-1185">Reference proteome</keyword>
<evidence type="ECO:0000313" key="8">
    <source>
        <dbReference type="Proteomes" id="UP000736672"/>
    </source>
</evidence>
<dbReference type="EMBL" id="JAGTJS010000010">
    <property type="protein sequence ID" value="KAH7254418.1"/>
    <property type="molecule type" value="Genomic_DNA"/>
</dbReference>
<dbReference type="InterPro" id="IPR050386">
    <property type="entry name" value="Glycosyl_hydrolase_5"/>
</dbReference>
<evidence type="ECO:0000256" key="1">
    <source>
        <dbReference type="ARBA" id="ARBA00005641"/>
    </source>
</evidence>
<dbReference type="InterPro" id="IPR017853">
    <property type="entry name" value="GH"/>
</dbReference>
<dbReference type="GO" id="GO:0008422">
    <property type="term" value="F:beta-glucosidase activity"/>
    <property type="evidence" value="ECO:0007669"/>
    <property type="project" value="TreeGrafter"/>
</dbReference>
<dbReference type="AlphaFoldDB" id="A0A9P9HBB3"/>
<evidence type="ECO:0000259" key="6">
    <source>
        <dbReference type="Pfam" id="PF00150"/>
    </source>
</evidence>
<keyword evidence="3 5" id="KW-0326">Glycosidase</keyword>
<dbReference type="GO" id="GO:0071555">
    <property type="term" value="P:cell wall organization"/>
    <property type="evidence" value="ECO:0007669"/>
    <property type="project" value="UniProtKB-KW"/>
</dbReference>
<keyword evidence="2 5" id="KW-0378">Hydrolase</keyword>
<dbReference type="PANTHER" id="PTHR31297:SF13">
    <property type="entry name" value="PUTATIVE-RELATED"/>
    <property type="match status" value="1"/>
</dbReference>